<comment type="similarity">
    <text evidence="1">Belongs to the bacterial solute-binding protein SsuA/TauA family.</text>
</comment>
<dbReference type="SUPFAM" id="SSF53850">
    <property type="entry name" value="Periplasmic binding protein-like II"/>
    <property type="match status" value="1"/>
</dbReference>
<dbReference type="PANTHER" id="PTHR30024:SF42">
    <property type="entry name" value="ALIPHATIC SULFONATES-BINDING PROTEIN-RELATED"/>
    <property type="match status" value="1"/>
</dbReference>
<evidence type="ECO:0000313" key="4">
    <source>
        <dbReference type="EMBL" id="RVW08342.1"/>
    </source>
</evidence>
<gene>
    <name evidence="4" type="ORF">EGT67_17335</name>
</gene>
<accession>A0A3S3E8S7</accession>
<dbReference type="Pfam" id="PF09084">
    <property type="entry name" value="NMT1"/>
    <property type="match status" value="1"/>
</dbReference>
<evidence type="ECO:0000259" key="3">
    <source>
        <dbReference type="SMART" id="SM00062"/>
    </source>
</evidence>
<dbReference type="PANTHER" id="PTHR30024">
    <property type="entry name" value="ALIPHATIC SULFONATES-BINDING PROTEIN-RELATED"/>
    <property type="match status" value="1"/>
</dbReference>
<dbReference type="PROSITE" id="PS51257">
    <property type="entry name" value="PROKAR_LIPOPROTEIN"/>
    <property type="match status" value="1"/>
</dbReference>
<sequence length="344" mass="36179">MSRLRRLPRAVLALALVPVAGLAVACGGSSADSETDAAGGATFTLKVFDPGNAGAIAVGKRDGDYDRALAPLGAKIEWVKTTPGFSSNLKLFNTGELDIQTGAYSPVVGALSKDVGVQIFATSDPYNKDQSGIIATAGSGISSLEDLKGKRVAVNPAAKGEYIVLKALTEANIPIDSVERVPLQQTDAASAFSTGQVDAWASFLAPYQEAKTKGAREIVTEGDIKSVDNTIIAGRTVVLQEHPEVVQKFLEVTKDLTRRQRENPAAFENVFEQAGPRALSGQRLDDAVALGGQVTDFRYPTAADEADLQSVADLFYRNGVIQRQLTAADLTFDLQGAVAAKPGA</sequence>
<dbReference type="CDD" id="cd01008">
    <property type="entry name" value="PBP2_NrtA_SsuA_CpmA_like"/>
    <property type="match status" value="1"/>
</dbReference>
<keyword evidence="2" id="KW-0732">Signal</keyword>
<dbReference type="EMBL" id="RKLP01000009">
    <property type="protein sequence ID" value="RVW08342.1"/>
    <property type="molecule type" value="Genomic_DNA"/>
</dbReference>
<evidence type="ECO:0000256" key="1">
    <source>
        <dbReference type="ARBA" id="ARBA00010742"/>
    </source>
</evidence>
<organism evidence="4 5">
    <name type="scientific">Prescottella agglutinans</name>
    <dbReference type="NCBI Taxonomy" id="1644129"/>
    <lineage>
        <taxon>Bacteria</taxon>
        <taxon>Bacillati</taxon>
        <taxon>Actinomycetota</taxon>
        <taxon>Actinomycetes</taxon>
        <taxon>Mycobacteriales</taxon>
        <taxon>Nocardiaceae</taxon>
        <taxon>Prescottella</taxon>
    </lineage>
</organism>
<dbReference type="Gene3D" id="3.40.190.10">
    <property type="entry name" value="Periplasmic binding protein-like II"/>
    <property type="match status" value="2"/>
</dbReference>
<comment type="caution">
    <text evidence="4">The sequence shown here is derived from an EMBL/GenBank/DDBJ whole genome shotgun (WGS) entry which is preliminary data.</text>
</comment>
<dbReference type="SMART" id="SM00062">
    <property type="entry name" value="PBPb"/>
    <property type="match status" value="1"/>
</dbReference>
<feature type="chain" id="PRO_5039145392" evidence="2">
    <location>
        <begin position="26"/>
        <end position="344"/>
    </location>
</feature>
<evidence type="ECO:0000313" key="5">
    <source>
        <dbReference type="Proteomes" id="UP000286208"/>
    </source>
</evidence>
<name>A0A3S3E8S7_9NOCA</name>
<proteinExistence type="inferred from homology"/>
<feature type="signal peptide" evidence="2">
    <location>
        <begin position="1"/>
        <end position="25"/>
    </location>
</feature>
<keyword evidence="5" id="KW-1185">Reference proteome</keyword>
<evidence type="ECO:0000256" key="2">
    <source>
        <dbReference type="SAM" id="SignalP"/>
    </source>
</evidence>
<dbReference type="AlphaFoldDB" id="A0A3S3E8S7"/>
<dbReference type="InterPro" id="IPR015168">
    <property type="entry name" value="SsuA/THI5"/>
</dbReference>
<dbReference type="OrthoDB" id="7374754at2"/>
<dbReference type="InterPro" id="IPR001638">
    <property type="entry name" value="Solute-binding_3/MltF_N"/>
</dbReference>
<dbReference type="Proteomes" id="UP000286208">
    <property type="component" value="Unassembled WGS sequence"/>
</dbReference>
<feature type="domain" description="Solute-binding protein family 3/N-terminal" evidence="3">
    <location>
        <begin position="55"/>
        <end position="264"/>
    </location>
</feature>
<reference evidence="4 5" key="1">
    <citation type="submission" date="2018-11" db="EMBL/GenBank/DDBJ databases">
        <title>Rhodococcus spongicola sp. nov. and Rhodococcus xishaensis sp. nov. from marine sponges.</title>
        <authorList>
            <person name="Li L."/>
            <person name="Lin H.W."/>
        </authorList>
    </citation>
    <scope>NUCLEOTIDE SEQUENCE [LARGE SCALE GENOMIC DNA]</scope>
    <source>
        <strain evidence="4 5">CCTCC AB2014297</strain>
    </source>
</reference>
<protein>
    <submittedName>
        <fullName evidence="4">ABC transporter substrate-binding protein</fullName>
    </submittedName>
</protein>
<dbReference type="RefSeq" id="WP_127917332.1">
    <property type="nucleotide sequence ID" value="NZ_RKLP01000009.1"/>
</dbReference>